<protein>
    <recommendedName>
        <fullName evidence="4">Lipoprotein</fullName>
    </recommendedName>
</protein>
<evidence type="ECO:0000313" key="2">
    <source>
        <dbReference type="EMBL" id="QXT40352.1"/>
    </source>
</evidence>
<reference evidence="2 3" key="1">
    <citation type="submission" date="2021-07" db="EMBL/GenBank/DDBJ databases">
        <title>A novel Jannaschia species isolated from marine dinoflagellate Ceratoperidinium margalefii.</title>
        <authorList>
            <person name="Jiang Y."/>
            <person name="Li Z."/>
        </authorList>
    </citation>
    <scope>NUCLEOTIDE SEQUENCE [LARGE SCALE GENOMIC DNA]</scope>
    <source>
        <strain evidence="2 3">J12C1-MA-4</strain>
    </source>
</reference>
<accession>A0A8F6TZ11</accession>
<keyword evidence="3" id="KW-1185">Reference proteome</keyword>
<proteinExistence type="predicted"/>
<evidence type="ECO:0000256" key="1">
    <source>
        <dbReference type="SAM" id="SignalP"/>
    </source>
</evidence>
<dbReference type="EMBL" id="CP079194">
    <property type="protein sequence ID" value="QXT40352.1"/>
    <property type="molecule type" value="Genomic_DNA"/>
</dbReference>
<dbReference type="RefSeq" id="WP_219003523.1">
    <property type="nucleotide sequence ID" value="NZ_CP079194.1"/>
</dbReference>
<sequence length="206" mass="21659">MIRAARLAVAGVLALVLAACSAESVWDSDEAVARATYVAPGPSTVTLITSINTRNGSGAHSGLLIDGAQRLLFDPAGSWHNPGVPERNDVLFGMSPAYMDMYLAFQSNGVFEVRTQTVEVSPAVAQQLSQAVQSYGAVSQAYCSRSITEILSQTPGFTSIRPTFFPTNTMEQFAQIPGVREATIVGTTGDEDDASDAVLAAQLAGQ</sequence>
<dbReference type="KEGG" id="gce:KYE46_03635"/>
<evidence type="ECO:0008006" key="4">
    <source>
        <dbReference type="Google" id="ProtNLM"/>
    </source>
</evidence>
<keyword evidence="1" id="KW-0732">Signal</keyword>
<gene>
    <name evidence="2" type="ORF">KYE46_03635</name>
</gene>
<dbReference type="PROSITE" id="PS51257">
    <property type="entry name" value="PROKAR_LIPOPROTEIN"/>
    <property type="match status" value="1"/>
</dbReference>
<feature type="chain" id="PRO_5034618802" description="Lipoprotein" evidence="1">
    <location>
        <begin position="22"/>
        <end position="206"/>
    </location>
</feature>
<organism evidence="2 3">
    <name type="scientific">Gymnodinialimonas ceratoperidinii</name>
    <dbReference type="NCBI Taxonomy" id="2856823"/>
    <lineage>
        <taxon>Bacteria</taxon>
        <taxon>Pseudomonadati</taxon>
        <taxon>Pseudomonadota</taxon>
        <taxon>Alphaproteobacteria</taxon>
        <taxon>Rhodobacterales</taxon>
        <taxon>Paracoccaceae</taxon>
        <taxon>Gymnodinialimonas</taxon>
    </lineage>
</organism>
<dbReference type="AlphaFoldDB" id="A0A8F6TZ11"/>
<dbReference type="Proteomes" id="UP000825009">
    <property type="component" value="Chromosome"/>
</dbReference>
<feature type="signal peptide" evidence="1">
    <location>
        <begin position="1"/>
        <end position="21"/>
    </location>
</feature>
<evidence type="ECO:0000313" key="3">
    <source>
        <dbReference type="Proteomes" id="UP000825009"/>
    </source>
</evidence>
<name>A0A8F6TZ11_9RHOB</name>